<feature type="region of interest" description="Disordered" evidence="1">
    <location>
        <begin position="1"/>
        <end position="22"/>
    </location>
</feature>
<accession>A0A2I0VCC4</accession>
<evidence type="ECO:0000313" key="3">
    <source>
        <dbReference type="Proteomes" id="UP000233837"/>
    </source>
</evidence>
<proteinExistence type="predicted"/>
<evidence type="ECO:0000313" key="2">
    <source>
        <dbReference type="EMBL" id="PKU61056.1"/>
    </source>
</evidence>
<name>A0A2I0VCC4_9ASPA</name>
<reference evidence="2 3" key="1">
    <citation type="journal article" date="2016" name="Sci. Rep.">
        <title>The Dendrobium catenatum Lindl. genome sequence provides insights into polysaccharide synthase, floral development and adaptive evolution.</title>
        <authorList>
            <person name="Zhang G.Q."/>
            <person name="Xu Q."/>
            <person name="Bian C."/>
            <person name="Tsai W.C."/>
            <person name="Yeh C.M."/>
            <person name="Liu K.W."/>
            <person name="Yoshida K."/>
            <person name="Zhang L.S."/>
            <person name="Chang S.B."/>
            <person name="Chen F."/>
            <person name="Shi Y."/>
            <person name="Su Y.Y."/>
            <person name="Zhang Y.Q."/>
            <person name="Chen L.J."/>
            <person name="Yin Y."/>
            <person name="Lin M."/>
            <person name="Huang H."/>
            <person name="Deng H."/>
            <person name="Wang Z.W."/>
            <person name="Zhu S.L."/>
            <person name="Zhao X."/>
            <person name="Deng C."/>
            <person name="Niu S.C."/>
            <person name="Huang J."/>
            <person name="Wang M."/>
            <person name="Liu G.H."/>
            <person name="Yang H.J."/>
            <person name="Xiao X.J."/>
            <person name="Hsiao Y.Y."/>
            <person name="Wu W.L."/>
            <person name="Chen Y.Y."/>
            <person name="Mitsuda N."/>
            <person name="Ohme-Takagi M."/>
            <person name="Luo Y.B."/>
            <person name="Van de Peer Y."/>
            <person name="Liu Z.J."/>
        </authorList>
    </citation>
    <scope>NUCLEOTIDE SEQUENCE [LARGE SCALE GENOMIC DNA]</scope>
    <source>
        <tissue evidence="2">The whole plant</tissue>
    </source>
</reference>
<organism evidence="2 3">
    <name type="scientific">Dendrobium catenatum</name>
    <dbReference type="NCBI Taxonomy" id="906689"/>
    <lineage>
        <taxon>Eukaryota</taxon>
        <taxon>Viridiplantae</taxon>
        <taxon>Streptophyta</taxon>
        <taxon>Embryophyta</taxon>
        <taxon>Tracheophyta</taxon>
        <taxon>Spermatophyta</taxon>
        <taxon>Magnoliopsida</taxon>
        <taxon>Liliopsida</taxon>
        <taxon>Asparagales</taxon>
        <taxon>Orchidaceae</taxon>
        <taxon>Epidendroideae</taxon>
        <taxon>Malaxideae</taxon>
        <taxon>Dendrobiinae</taxon>
        <taxon>Dendrobium</taxon>
    </lineage>
</organism>
<protein>
    <submittedName>
        <fullName evidence="2">Uncharacterized protein</fullName>
    </submittedName>
</protein>
<reference evidence="2 3" key="2">
    <citation type="journal article" date="2017" name="Nature">
        <title>The Apostasia genome and the evolution of orchids.</title>
        <authorList>
            <person name="Zhang G.Q."/>
            <person name="Liu K.W."/>
            <person name="Li Z."/>
            <person name="Lohaus R."/>
            <person name="Hsiao Y.Y."/>
            <person name="Niu S.C."/>
            <person name="Wang J.Y."/>
            <person name="Lin Y.C."/>
            <person name="Xu Q."/>
            <person name="Chen L.J."/>
            <person name="Yoshida K."/>
            <person name="Fujiwara S."/>
            <person name="Wang Z.W."/>
            <person name="Zhang Y.Q."/>
            <person name="Mitsuda N."/>
            <person name="Wang M."/>
            <person name="Liu G.H."/>
            <person name="Pecoraro L."/>
            <person name="Huang H.X."/>
            <person name="Xiao X.J."/>
            <person name="Lin M."/>
            <person name="Wu X.Y."/>
            <person name="Wu W.L."/>
            <person name="Chen Y.Y."/>
            <person name="Chang S.B."/>
            <person name="Sakamoto S."/>
            <person name="Ohme-Takagi M."/>
            <person name="Yagi M."/>
            <person name="Zeng S.J."/>
            <person name="Shen C.Y."/>
            <person name="Yeh C.M."/>
            <person name="Luo Y.B."/>
            <person name="Tsai W.C."/>
            <person name="Van de Peer Y."/>
            <person name="Liu Z.J."/>
        </authorList>
    </citation>
    <scope>NUCLEOTIDE SEQUENCE [LARGE SCALE GENOMIC DNA]</scope>
    <source>
        <tissue evidence="2">The whole plant</tissue>
    </source>
</reference>
<evidence type="ECO:0000256" key="1">
    <source>
        <dbReference type="SAM" id="MobiDB-lite"/>
    </source>
</evidence>
<feature type="compositionally biased region" description="Basic and acidic residues" evidence="1">
    <location>
        <begin position="1"/>
        <end position="10"/>
    </location>
</feature>
<feature type="compositionally biased region" description="Low complexity" evidence="1">
    <location>
        <begin position="11"/>
        <end position="20"/>
    </location>
</feature>
<keyword evidence="3" id="KW-1185">Reference proteome</keyword>
<dbReference type="EMBL" id="KZ504823">
    <property type="protein sequence ID" value="PKU61056.1"/>
    <property type="molecule type" value="Genomic_DNA"/>
</dbReference>
<dbReference type="AlphaFoldDB" id="A0A2I0VCC4"/>
<gene>
    <name evidence="2" type="ORF">MA16_Dca028421</name>
</gene>
<sequence length="95" mass="10591">MYGMRIEESSPRLSPTPSTSVRGALPLDRHSVQELHTLYVPAQSAWHASLFHSVGVPQSTDIQSPVESTVDDEIMPVPRYFSPTVDNFVERDIVP</sequence>
<dbReference type="Proteomes" id="UP000233837">
    <property type="component" value="Unassembled WGS sequence"/>
</dbReference>